<comment type="caution">
    <text evidence="1">The sequence shown here is derived from an EMBL/GenBank/DDBJ whole genome shotgun (WGS) entry which is preliminary data.</text>
</comment>
<organism evidence="1 2">
    <name type="scientific">Gilvimarinus japonicus</name>
    <dbReference type="NCBI Taxonomy" id="1796469"/>
    <lineage>
        <taxon>Bacteria</taxon>
        <taxon>Pseudomonadati</taxon>
        <taxon>Pseudomonadota</taxon>
        <taxon>Gammaproteobacteria</taxon>
        <taxon>Cellvibrionales</taxon>
        <taxon>Cellvibrionaceae</taxon>
        <taxon>Gilvimarinus</taxon>
    </lineage>
</organism>
<dbReference type="RefSeq" id="WP_382414790.1">
    <property type="nucleotide sequence ID" value="NZ_AP031500.1"/>
</dbReference>
<dbReference type="EMBL" id="JBHRTL010000004">
    <property type="protein sequence ID" value="MFC3154509.1"/>
    <property type="molecule type" value="Genomic_DNA"/>
</dbReference>
<protein>
    <submittedName>
        <fullName evidence="1">DUF938 domain-containing protein</fullName>
    </submittedName>
</protein>
<dbReference type="SUPFAM" id="SSF53335">
    <property type="entry name" value="S-adenosyl-L-methionine-dependent methyltransferases"/>
    <property type="match status" value="1"/>
</dbReference>
<reference evidence="2" key="1">
    <citation type="journal article" date="2019" name="Int. J. Syst. Evol. Microbiol.">
        <title>The Global Catalogue of Microorganisms (GCM) 10K type strain sequencing project: providing services to taxonomists for standard genome sequencing and annotation.</title>
        <authorList>
            <consortium name="The Broad Institute Genomics Platform"/>
            <consortium name="The Broad Institute Genome Sequencing Center for Infectious Disease"/>
            <person name="Wu L."/>
            <person name="Ma J."/>
        </authorList>
    </citation>
    <scope>NUCLEOTIDE SEQUENCE [LARGE SCALE GENOMIC DNA]</scope>
    <source>
        <strain evidence="2">KCTC 52141</strain>
    </source>
</reference>
<gene>
    <name evidence="1" type="ORF">ACFOEB_04775</name>
</gene>
<dbReference type="Pfam" id="PF06080">
    <property type="entry name" value="DUF938"/>
    <property type="match status" value="1"/>
</dbReference>
<dbReference type="Proteomes" id="UP001595548">
    <property type="component" value="Unassembled WGS sequence"/>
</dbReference>
<dbReference type="InterPro" id="IPR029063">
    <property type="entry name" value="SAM-dependent_MTases_sf"/>
</dbReference>
<dbReference type="PANTHER" id="PTHR20974:SF0">
    <property type="entry name" value="UPF0585 PROTEIN CG18661"/>
    <property type="match status" value="1"/>
</dbReference>
<evidence type="ECO:0000313" key="2">
    <source>
        <dbReference type="Proteomes" id="UP001595548"/>
    </source>
</evidence>
<sequence length="199" mass="22372">MSLPFSQACENNKQPILTVLQNVFANRTRVLEVGSGTGQHAVHFAPALAHLMWQTSDLEHNHAGINSWIDSQPSDNLHRPVIFDLSAPNWPGEFDAVYSANTAHIVSWPLVQNLFHEVGRHLPDEGVFALYGPFNYNGEFTSESNAAFDQMLRQRDPSSGIRAIEDLIELAQSHDLHLQADHAMPANNRLLIWIKRPHE</sequence>
<proteinExistence type="predicted"/>
<dbReference type="PANTHER" id="PTHR20974">
    <property type="entry name" value="UPF0585 PROTEIN CG18661"/>
    <property type="match status" value="1"/>
</dbReference>
<keyword evidence="2" id="KW-1185">Reference proteome</keyword>
<evidence type="ECO:0000313" key="1">
    <source>
        <dbReference type="EMBL" id="MFC3154509.1"/>
    </source>
</evidence>
<dbReference type="CDD" id="cd02440">
    <property type="entry name" value="AdoMet_MTases"/>
    <property type="match status" value="1"/>
</dbReference>
<accession>A0ABV7HP65</accession>
<name>A0ABV7HP65_9GAMM</name>
<dbReference type="Gene3D" id="3.40.50.150">
    <property type="entry name" value="Vaccinia Virus protein VP39"/>
    <property type="match status" value="1"/>
</dbReference>
<dbReference type="InterPro" id="IPR010342">
    <property type="entry name" value="DUF938"/>
</dbReference>